<evidence type="ECO:0000313" key="2">
    <source>
        <dbReference type="EMBL" id="KAK8377909.1"/>
    </source>
</evidence>
<dbReference type="GO" id="GO:0005886">
    <property type="term" value="C:plasma membrane"/>
    <property type="evidence" value="ECO:0007669"/>
    <property type="project" value="TreeGrafter"/>
</dbReference>
<dbReference type="GO" id="GO:0070382">
    <property type="term" value="C:exocytic vesicle"/>
    <property type="evidence" value="ECO:0007669"/>
    <property type="project" value="TreeGrafter"/>
</dbReference>
<feature type="domain" description="C2" evidence="1">
    <location>
        <begin position="94"/>
        <end position="207"/>
    </location>
</feature>
<dbReference type="GO" id="GO:0005544">
    <property type="term" value="F:calcium-dependent phospholipid binding"/>
    <property type="evidence" value="ECO:0007669"/>
    <property type="project" value="TreeGrafter"/>
</dbReference>
<evidence type="ECO:0000259" key="1">
    <source>
        <dbReference type="PROSITE" id="PS50004"/>
    </source>
</evidence>
<dbReference type="GO" id="GO:0030276">
    <property type="term" value="F:clathrin binding"/>
    <property type="evidence" value="ECO:0007669"/>
    <property type="project" value="TreeGrafter"/>
</dbReference>
<reference evidence="2 3" key="1">
    <citation type="submission" date="2023-03" db="EMBL/GenBank/DDBJ databases">
        <title>High-quality genome of Scylla paramamosain provides insights in environmental adaptation.</title>
        <authorList>
            <person name="Zhang L."/>
        </authorList>
    </citation>
    <scope>NUCLEOTIDE SEQUENCE [LARGE SCALE GENOMIC DNA]</scope>
    <source>
        <strain evidence="2">LZ_2023a</strain>
        <tissue evidence="2">Muscle</tissue>
    </source>
</reference>
<dbReference type="EMBL" id="JARAKH010000047">
    <property type="protein sequence ID" value="KAK8377909.1"/>
    <property type="molecule type" value="Genomic_DNA"/>
</dbReference>
<protein>
    <recommendedName>
        <fullName evidence="1">C2 domain-containing protein</fullName>
    </recommendedName>
</protein>
<dbReference type="GO" id="GO:0001786">
    <property type="term" value="F:phosphatidylserine binding"/>
    <property type="evidence" value="ECO:0007669"/>
    <property type="project" value="TreeGrafter"/>
</dbReference>
<gene>
    <name evidence="2" type="ORF">O3P69_014090</name>
</gene>
<dbReference type="GO" id="GO:0017156">
    <property type="term" value="P:calcium-ion regulated exocytosis"/>
    <property type="evidence" value="ECO:0007669"/>
    <property type="project" value="TreeGrafter"/>
</dbReference>
<dbReference type="Pfam" id="PF00168">
    <property type="entry name" value="C2"/>
    <property type="match status" value="1"/>
</dbReference>
<dbReference type="SUPFAM" id="SSF49562">
    <property type="entry name" value="C2 domain (Calcium/lipid-binding domain, CaLB)"/>
    <property type="match status" value="1"/>
</dbReference>
<dbReference type="PRINTS" id="PR00360">
    <property type="entry name" value="C2DOMAIN"/>
</dbReference>
<keyword evidence="3" id="KW-1185">Reference proteome</keyword>
<dbReference type="PANTHER" id="PTHR10024:SF374">
    <property type="entry name" value="C2 DOMAIN-CONTAINING PROTEIN"/>
    <property type="match status" value="1"/>
</dbReference>
<dbReference type="PROSITE" id="PS50004">
    <property type="entry name" value="C2"/>
    <property type="match status" value="1"/>
</dbReference>
<name>A0AAW0SSG0_SCYPA</name>
<dbReference type="AlphaFoldDB" id="A0AAW0SSG0"/>
<organism evidence="2 3">
    <name type="scientific">Scylla paramamosain</name>
    <name type="common">Mud crab</name>
    <dbReference type="NCBI Taxonomy" id="85552"/>
    <lineage>
        <taxon>Eukaryota</taxon>
        <taxon>Metazoa</taxon>
        <taxon>Ecdysozoa</taxon>
        <taxon>Arthropoda</taxon>
        <taxon>Crustacea</taxon>
        <taxon>Multicrustacea</taxon>
        <taxon>Malacostraca</taxon>
        <taxon>Eumalacostraca</taxon>
        <taxon>Eucarida</taxon>
        <taxon>Decapoda</taxon>
        <taxon>Pleocyemata</taxon>
        <taxon>Brachyura</taxon>
        <taxon>Eubrachyura</taxon>
        <taxon>Portunoidea</taxon>
        <taxon>Portunidae</taxon>
        <taxon>Portuninae</taxon>
        <taxon>Scylla</taxon>
    </lineage>
</organism>
<accession>A0AAW0SSG0</accession>
<proteinExistence type="predicted"/>
<dbReference type="PANTHER" id="PTHR10024">
    <property type="entry name" value="SYNAPTOTAGMIN"/>
    <property type="match status" value="1"/>
</dbReference>
<dbReference type="GO" id="GO:0005509">
    <property type="term" value="F:calcium ion binding"/>
    <property type="evidence" value="ECO:0007669"/>
    <property type="project" value="TreeGrafter"/>
</dbReference>
<evidence type="ECO:0000313" key="3">
    <source>
        <dbReference type="Proteomes" id="UP001487740"/>
    </source>
</evidence>
<dbReference type="InterPro" id="IPR000008">
    <property type="entry name" value="C2_dom"/>
</dbReference>
<dbReference type="Gene3D" id="2.60.40.150">
    <property type="entry name" value="C2 domain"/>
    <property type="match status" value="1"/>
</dbReference>
<dbReference type="InterPro" id="IPR035892">
    <property type="entry name" value="C2_domain_sf"/>
</dbReference>
<sequence length="226" mass="25218">MEEEKYRDKGVDDRVWMGGVAWEAEAPGGVECKASWCIDLGECLERGMLREWGAEAVFGTWCGGAEAVFGTWCGGAEAVFGTWYGGAEAVFGTWCGGLRQCLERGVGELRQCLERVKDVTGSSDPYVKVYLLPDRKKKFCTKVHRRNLNPEFNETFVFSVGWGELKDCTLQFSVYDFDRFSRNDLIGQVVVRGVADYCHPDLETDYQMDILNTRHVSTDGDGGAEG</sequence>
<dbReference type="SMART" id="SM00239">
    <property type="entry name" value="C2"/>
    <property type="match status" value="1"/>
</dbReference>
<dbReference type="GO" id="GO:0000149">
    <property type="term" value="F:SNARE binding"/>
    <property type="evidence" value="ECO:0007669"/>
    <property type="project" value="TreeGrafter"/>
</dbReference>
<comment type="caution">
    <text evidence="2">The sequence shown here is derived from an EMBL/GenBank/DDBJ whole genome shotgun (WGS) entry which is preliminary data.</text>
</comment>
<dbReference type="Proteomes" id="UP001487740">
    <property type="component" value="Unassembled WGS sequence"/>
</dbReference>